<accession>A0AAJ5YTG9</accession>
<sequence>MLGRRSVHTFTETIPRYAYARKVPAPVERRAPLPTRPRPLSQLRTPEQSSRISITPSIQSVILADHSDNRTLWRQYQGHPDVWAHQNRRAKVSATATALVALSLSLAIYYARHMDPLHTESADVMCLPTSTNSHMNISRAMPVLPEQLQFVRDAAQIGPI</sequence>
<feature type="region of interest" description="Disordered" evidence="1">
    <location>
        <begin position="28"/>
        <end position="49"/>
    </location>
</feature>
<gene>
    <name evidence="2" type="ORF">MYAM1_002846</name>
</gene>
<protein>
    <submittedName>
        <fullName evidence="2">Uncharacterized protein</fullName>
    </submittedName>
</protein>
<reference evidence="2 3" key="1">
    <citation type="submission" date="2023-03" db="EMBL/GenBank/DDBJ databases">
        <title>Mating type loci evolution in Malassezia.</title>
        <authorList>
            <person name="Coelho M.A."/>
        </authorList>
    </citation>
    <scope>NUCLEOTIDE SEQUENCE [LARGE SCALE GENOMIC DNA]</scope>
    <source>
        <strain evidence="2 3">CBS 9725</strain>
    </source>
</reference>
<evidence type="ECO:0000313" key="2">
    <source>
        <dbReference type="EMBL" id="WFD00100.1"/>
    </source>
</evidence>
<keyword evidence="3" id="KW-1185">Reference proteome</keyword>
<evidence type="ECO:0000313" key="3">
    <source>
        <dbReference type="Proteomes" id="UP001219567"/>
    </source>
</evidence>
<evidence type="ECO:0000256" key="1">
    <source>
        <dbReference type="SAM" id="MobiDB-lite"/>
    </source>
</evidence>
<dbReference type="Proteomes" id="UP001219567">
    <property type="component" value="Chromosome 4"/>
</dbReference>
<dbReference type="AlphaFoldDB" id="A0AAJ5YTG9"/>
<proteinExistence type="predicted"/>
<organism evidence="2 3">
    <name type="scientific">Malassezia yamatoensis</name>
    <dbReference type="NCBI Taxonomy" id="253288"/>
    <lineage>
        <taxon>Eukaryota</taxon>
        <taxon>Fungi</taxon>
        <taxon>Dikarya</taxon>
        <taxon>Basidiomycota</taxon>
        <taxon>Ustilaginomycotina</taxon>
        <taxon>Malasseziomycetes</taxon>
        <taxon>Malasseziales</taxon>
        <taxon>Malasseziaceae</taxon>
        <taxon>Malassezia</taxon>
    </lineage>
</organism>
<name>A0AAJ5YTG9_9BASI</name>
<dbReference type="EMBL" id="CP119946">
    <property type="protein sequence ID" value="WFD00100.1"/>
    <property type="molecule type" value="Genomic_DNA"/>
</dbReference>